<protein>
    <submittedName>
        <fullName evidence="1">Uncharacterized protein</fullName>
    </submittedName>
</protein>
<organism evidence="1 2">
    <name type="scientific">Operophtera brumata</name>
    <name type="common">Winter moth</name>
    <name type="synonym">Phalaena brumata</name>
    <dbReference type="NCBI Taxonomy" id="104452"/>
    <lineage>
        <taxon>Eukaryota</taxon>
        <taxon>Metazoa</taxon>
        <taxon>Ecdysozoa</taxon>
        <taxon>Arthropoda</taxon>
        <taxon>Hexapoda</taxon>
        <taxon>Insecta</taxon>
        <taxon>Pterygota</taxon>
        <taxon>Neoptera</taxon>
        <taxon>Endopterygota</taxon>
        <taxon>Lepidoptera</taxon>
        <taxon>Glossata</taxon>
        <taxon>Ditrysia</taxon>
        <taxon>Geometroidea</taxon>
        <taxon>Geometridae</taxon>
        <taxon>Larentiinae</taxon>
        <taxon>Operophtera</taxon>
    </lineage>
</organism>
<dbReference type="AlphaFoldDB" id="A0A0L7L545"/>
<evidence type="ECO:0000313" key="2">
    <source>
        <dbReference type="Proteomes" id="UP000037510"/>
    </source>
</evidence>
<proteinExistence type="predicted"/>
<comment type="caution">
    <text evidence="1">The sequence shown here is derived from an EMBL/GenBank/DDBJ whole genome shotgun (WGS) entry which is preliminary data.</text>
</comment>
<name>A0A0L7L545_OPEBR</name>
<keyword evidence="2" id="KW-1185">Reference proteome</keyword>
<gene>
    <name evidence="1" type="ORF">OBRU01_15086</name>
</gene>
<reference evidence="1 2" key="1">
    <citation type="journal article" date="2015" name="Genome Biol. Evol.">
        <title>The genome of winter moth (Operophtera brumata) provides a genomic perspective on sexual dimorphism and phenology.</title>
        <authorList>
            <person name="Derks M.F."/>
            <person name="Smit S."/>
            <person name="Salis L."/>
            <person name="Schijlen E."/>
            <person name="Bossers A."/>
            <person name="Mateman C."/>
            <person name="Pijl A.S."/>
            <person name="de Ridder D."/>
            <person name="Groenen M.A."/>
            <person name="Visser M.E."/>
            <person name="Megens H.J."/>
        </authorList>
    </citation>
    <scope>NUCLEOTIDE SEQUENCE [LARGE SCALE GENOMIC DNA]</scope>
    <source>
        <strain evidence="1">WM2013NL</strain>
        <tissue evidence="1">Head and thorax</tissue>
    </source>
</reference>
<evidence type="ECO:0000313" key="1">
    <source>
        <dbReference type="EMBL" id="KOB70592.1"/>
    </source>
</evidence>
<dbReference type="Proteomes" id="UP000037510">
    <property type="component" value="Unassembled WGS sequence"/>
</dbReference>
<accession>A0A0L7L545</accession>
<dbReference type="EMBL" id="JTDY01002859">
    <property type="protein sequence ID" value="KOB70592.1"/>
    <property type="molecule type" value="Genomic_DNA"/>
</dbReference>
<sequence>MANESEPVEGIYVLATDKNSNNMELTSIVKQIDAASRVVCPLLRINQIELNANGEDYKDIKGLSTYFSYVDPDELRGTTDLMLLDTLVNLLVRNQNSP</sequence>